<dbReference type="GO" id="GO:0016791">
    <property type="term" value="F:phosphatase activity"/>
    <property type="evidence" value="ECO:0007669"/>
    <property type="project" value="TreeGrafter"/>
</dbReference>
<dbReference type="GO" id="GO:0110154">
    <property type="term" value="P:RNA decapping"/>
    <property type="evidence" value="ECO:0007669"/>
    <property type="project" value="TreeGrafter"/>
</dbReference>
<dbReference type="Pfam" id="PF00149">
    <property type="entry name" value="Metallophos"/>
    <property type="match status" value="1"/>
</dbReference>
<dbReference type="InterPro" id="IPR004843">
    <property type="entry name" value="Calcineurin-like_PHP"/>
</dbReference>
<comment type="caution">
    <text evidence="2">The sequence shown here is derived from an EMBL/GenBank/DDBJ whole genome shotgun (WGS) entry which is preliminary data.</text>
</comment>
<reference evidence="2 3" key="1">
    <citation type="submission" date="2018-07" db="EMBL/GenBank/DDBJ databases">
        <title>Genomic Encyclopedia of Type Strains, Phase III (KMG-III): the genomes of soil and plant-associated and newly described type strains.</title>
        <authorList>
            <person name="Whitman W."/>
        </authorList>
    </citation>
    <scope>NUCLEOTIDE SEQUENCE [LARGE SCALE GENOMIC DNA]</scope>
    <source>
        <strain evidence="2 3">CECT 7506</strain>
    </source>
</reference>
<dbReference type="EMBL" id="QPJD01000011">
    <property type="protein sequence ID" value="RCW44924.1"/>
    <property type="molecule type" value="Genomic_DNA"/>
</dbReference>
<dbReference type="InterPro" id="IPR050126">
    <property type="entry name" value="Ap4A_hydrolase"/>
</dbReference>
<dbReference type="PANTHER" id="PTHR42850:SF4">
    <property type="entry name" value="ZINC-DEPENDENT ENDOPOLYPHOSPHATASE"/>
    <property type="match status" value="1"/>
</dbReference>
<keyword evidence="3" id="KW-1185">Reference proteome</keyword>
<evidence type="ECO:0000313" key="2">
    <source>
        <dbReference type="EMBL" id="RCW44924.1"/>
    </source>
</evidence>
<dbReference type="Proteomes" id="UP000252415">
    <property type="component" value="Unassembled WGS sequence"/>
</dbReference>
<evidence type="ECO:0000313" key="3">
    <source>
        <dbReference type="Proteomes" id="UP000252415"/>
    </source>
</evidence>
<gene>
    <name evidence="2" type="ORF">DFP97_111151</name>
</gene>
<sequence length="237" mass="26703">MKRTLVISDIHGCFSPFNDLLELMKYRPGQDQLILLGDFVDRGPRSREVVEQVIGLVRDDGAIAIQGNHDERLVDVMLERNEQALIKFSRHGGRETAVSYSGISQGAIEYVIDRAKAAVQENYLHHVTFLGELPYYHEDEHFIYVHAGLNPKYPNWREQPARDFLYIKEPFLSKPTAVSKTVIFGHTKTINIHGKPDIWFGDGKIGIDGGCASGHQLNGLELTGATGFKTYSVPWRP</sequence>
<name>A0A368VT71_9BACL</name>
<dbReference type="GO" id="GO:0008803">
    <property type="term" value="F:bis(5'-nucleosyl)-tetraphosphatase (symmetrical) activity"/>
    <property type="evidence" value="ECO:0007669"/>
    <property type="project" value="TreeGrafter"/>
</dbReference>
<dbReference type="OrthoDB" id="384253at2"/>
<evidence type="ECO:0000259" key="1">
    <source>
        <dbReference type="Pfam" id="PF00149"/>
    </source>
</evidence>
<dbReference type="AlphaFoldDB" id="A0A368VT71"/>
<accession>A0A368VT71</accession>
<dbReference type="RefSeq" id="WP_114381629.1">
    <property type="nucleotide sequence ID" value="NZ_QPJD01000011.1"/>
</dbReference>
<dbReference type="Gene3D" id="3.60.21.10">
    <property type="match status" value="1"/>
</dbReference>
<feature type="domain" description="Calcineurin-like phosphoesterase" evidence="1">
    <location>
        <begin position="3"/>
        <end position="162"/>
    </location>
</feature>
<dbReference type="SUPFAM" id="SSF56300">
    <property type="entry name" value="Metallo-dependent phosphatases"/>
    <property type="match status" value="1"/>
</dbReference>
<dbReference type="PANTHER" id="PTHR42850">
    <property type="entry name" value="METALLOPHOSPHOESTERASE"/>
    <property type="match status" value="1"/>
</dbReference>
<dbReference type="InterPro" id="IPR029052">
    <property type="entry name" value="Metallo-depent_PP-like"/>
</dbReference>
<protein>
    <submittedName>
        <fullName evidence="2">Serine/threonine protein phosphatase 1</fullName>
    </submittedName>
</protein>
<dbReference type="GO" id="GO:0005737">
    <property type="term" value="C:cytoplasm"/>
    <property type="evidence" value="ECO:0007669"/>
    <property type="project" value="TreeGrafter"/>
</dbReference>
<organism evidence="2 3">
    <name type="scientific">Paenibacillus prosopidis</name>
    <dbReference type="NCBI Taxonomy" id="630520"/>
    <lineage>
        <taxon>Bacteria</taxon>
        <taxon>Bacillati</taxon>
        <taxon>Bacillota</taxon>
        <taxon>Bacilli</taxon>
        <taxon>Bacillales</taxon>
        <taxon>Paenibacillaceae</taxon>
        <taxon>Paenibacillus</taxon>
    </lineage>
</organism>
<proteinExistence type="predicted"/>